<evidence type="ECO:0008006" key="3">
    <source>
        <dbReference type="Google" id="ProtNLM"/>
    </source>
</evidence>
<organism evidence="1 2">
    <name type="scientific">Alternaria arborescens</name>
    <dbReference type="NCBI Taxonomy" id="156630"/>
    <lineage>
        <taxon>Eukaryota</taxon>
        <taxon>Fungi</taxon>
        <taxon>Dikarya</taxon>
        <taxon>Ascomycota</taxon>
        <taxon>Pezizomycotina</taxon>
        <taxon>Dothideomycetes</taxon>
        <taxon>Pleosporomycetidae</taxon>
        <taxon>Pleosporales</taxon>
        <taxon>Pleosporineae</taxon>
        <taxon>Pleosporaceae</taxon>
        <taxon>Alternaria</taxon>
        <taxon>Alternaria sect. Alternaria</taxon>
    </lineage>
</organism>
<dbReference type="Proteomes" id="UP000293823">
    <property type="component" value="Unassembled WGS sequence"/>
</dbReference>
<dbReference type="OrthoDB" id="3938460at2759"/>
<name>A0A4Q4RRL0_9PLEO</name>
<keyword evidence="2" id="KW-1185">Reference proteome</keyword>
<gene>
    <name evidence="1" type="ORF">AA0113_g7554</name>
</gene>
<evidence type="ECO:0000313" key="2">
    <source>
        <dbReference type="Proteomes" id="UP000293823"/>
    </source>
</evidence>
<comment type="caution">
    <text evidence="1">The sequence shown here is derived from an EMBL/GenBank/DDBJ whole genome shotgun (WGS) entry which is preliminary data.</text>
</comment>
<evidence type="ECO:0000313" key="1">
    <source>
        <dbReference type="EMBL" id="RYO59661.1"/>
    </source>
</evidence>
<dbReference type="AlphaFoldDB" id="A0A4Q4RRL0"/>
<accession>A0A4Q4RRL0</accession>
<reference evidence="2" key="1">
    <citation type="journal article" date="2019" name="bioRxiv">
        <title>Genomics, evolutionary history and diagnostics of the Alternaria alternata species group including apple and Asian pear pathotypes.</title>
        <authorList>
            <person name="Armitage A.D."/>
            <person name="Cockerton H.M."/>
            <person name="Sreenivasaprasad S."/>
            <person name="Woodhall J.W."/>
            <person name="Lane C.R."/>
            <person name="Harrison R.J."/>
            <person name="Clarkson J.P."/>
        </authorList>
    </citation>
    <scope>NUCLEOTIDE SEQUENCE [LARGE SCALE GENOMIC DNA]</scope>
    <source>
        <strain evidence="2">RGR 97.0016</strain>
    </source>
</reference>
<dbReference type="EMBL" id="PEJP01000029">
    <property type="protein sequence ID" value="RYO59661.1"/>
    <property type="molecule type" value="Genomic_DNA"/>
</dbReference>
<proteinExistence type="predicted"/>
<protein>
    <recommendedName>
        <fullName evidence="3">HTH CENPB-type domain-containing protein</fullName>
    </recommendedName>
</protein>
<sequence length="114" mass="13202">MIPNFASAVASGPYSESWVTHFLHRHSNQIISQWVTDMNSNLHNAESVYKHRVYFDIFRQKIAEYGIEPAHTYNMDEKVFTVRVLLNRTLELLQREQNYRSLHATALIAPPAAS</sequence>